<reference evidence="3" key="1">
    <citation type="journal article" date="2019" name="Int. J. Syst. Evol. Microbiol.">
        <title>The Global Catalogue of Microorganisms (GCM) 10K type strain sequencing project: providing services to taxonomists for standard genome sequencing and annotation.</title>
        <authorList>
            <consortium name="The Broad Institute Genomics Platform"/>
            <consortium name="The Broad Institute Genome Sequencing Center for Infectious Disease"/>
            <person name="Wu L."/>
            <person name="Ma J."/>
        </authorList>
    </citation>
    <scope>NUCLEOTIDE SEQUENCE [LARGE SCALE GENOMIC DNA]</scope>
    <source>
        <strain evidence="3">JCM 32105</strain>
    </source>
</reference>
<dbReference type="Gene3D" id="1.25.40.10">
    <property type="entry name" value="Tetratricopeptide repeat domain"/>
    <property type="match status" value="1"/>
</dbReference>
<comment type="caution">
    <text evidence="2">The sequence shown here is derived from an EMBL/GenBank/DDBJ whole genome shotgun (WGS) entry which is preliminary data.</text>
</comment>
<name>A0ABP8N9M5_9BACT</name>
<evidence type="ECO:0000313" key="2">
    <source>
        <dbReference type="EMBL" id="GAA4462316.1"/>
    </source>
</evidence>
<dbReference type="InterPro" id="IPR050767">
    <property type="entry name" value="Sel1_AlgK"/>
</dbReference>
<dbReference type="RefSeq" id="WP_345079099.1">
    <property type="nucleotide sequence ID" value="NZ_BAABFA010000007.1"/>
</dbReference>
<feature type="chain" id="PRO_5046926526" evidence="1">
    <location>
        <begin position="20"/>
        <end position="447"/>
    </location>
</feature>
<proteinExistence type="predicted"/>
<dbReference type="InterPro" id="IPR006597">
    <property type="entry name" value="Sel1-like"/>
</dbReference>
<organism evidence="2 3">
    <name type="scientific">Nemorincola caseinilytica</name>
    <dbReference type="NCBI Taxonomy" id="2054315"/>
    <lineage>
        <taxon>Bacteria</taxon>
        <taxon>Pseudomonadati</taxon>
        <taxon>Bacteroidota</taxon>
        <taxon>Chitinophagia</taxon>
        <taxon>Chitinophagales</taxon>
        <taxon>Chitinophagaceae</taxon>
        <taxon>Nemorincola</taxon>
    </lineage>
</organism>
<evidence type="ECO:0000256" key="1">
    <source>
        <dbReference type="SAM" id="SignalP"/>
    </source>
</evidence>
<dbReference type="SMART" id="SM00671">
    <property type="entry name" value="SEL1"/>
    <property type="match status" value="8"/>
</dbReference>
<dbReference type="PANTHER" id="PTHR11102">
    <property type="entry name" value="SEL-1-LIKE PROTEIN"/>
    <property type="match status" value="1"/>
</dbReference>
<feature type="signal peptide" evidence="1">
    <location>
        <begin position="1"/>
        <end position="19"/>
    </location>
</feature>
<keyword evidence="1" id="KW-0732">Signal</keyword>
<dbReference type="PANTHER" id="PTHR11102:SF160">
    <property type="entry name" value="ERAD-ASSOCIATED E3 UBIQUITIN-PROTEIN LIGASE COMPONENT HRD3"/>
    <property type="match status" value="1"/>
</dbReference>
<dbReference type="InterPro" id="IPR011990">
    <property type="entry name" value="TPR-like_helical_dom_sf"/>
</dbReference>
<sequence>MRSLIGICLLATIGFNSYAQVERPSAPNAKQVTAERAKAAKGDVTAMYNVGCYYYYGMGVPKNYTTASQWLTKAAAKDNTDAMLLLADIYDEGGTGIKKDPVKTLGWYKKAALKGSADAAYELGEMYESGDGVPANMAEAIKWYKIAAGKGDADAMIALGFCYMEGDGVPADHTAGYNWFIQAAEAGEVDAMRYLGDYYAQADMGNDCRKAIDWYMRAADAGDTMSIKPVGVTVMKDECSGVNKTAVAAWMRKMADKDMPDAAFYMGGFYIIGVGVAKDAGKGMEYLIRDRETGGYTGVRRNFSTNNLLTLYNSGDLNAEQKARLLEWFIKTAIKTNDDEMMSVIANIYVNMPNASGNDYRTGLDWAMRSAERGNPGGCFWVGFIYYKGLGDIKRNDVKAFTWIQKAAMKGDKDAMGMLATFYEFGTGTERNPAKAAEWKAKAEREE</sequence>
<evidence type="ECO:0000313" key="3">
    <source>
        <dbReference type="Proteomes" id="UP001500067"/>
    </source>
</evidence>
<dbReference type="Pfam" id="PF08238">
    <property type="entry name" value="Sel1"/>
    <property type="match status" value="8"/>
</dbReference>
<dbReference type="EMBL" id="BAABFA010000007">
    <property type="protein sequence ID" value="GAA4462316.1"/>
    <property type="molecule type" value="Genomic_DNA"/>
</dbReference>
<dbReference type="SUPFAM" id="SSF81901">
    <property type="entry name" value="HCP-like"/>
    <property type="match status" value="3"/>
</dbReference>
<protein>
    <submittedName>
        <fullName evidence="2">Tetratricopeptide repeat protein</fullName>
    </submittedName>
</protein>
<accession>A0ABP8N9M5</accession>
<keyword evidence="3" id="KW-1185">Reference proteome</keyword>
<gene>
    <name evidence="2" type="ORF">GCM10023093_08670</name>
</gene>
<dbReference type="Proteomes" id="UP001500067">
    <property type="component" value="Unassembled WGS sequence"/>
</dbReference>